<keyword evidence="2" id="KW-1185">Reference proteome</keyword>
<accession>A0A5M3MQ02</accession>
<comment type="caution">
    <text evidence="1">The sequence shown here is derived from an EMBL/GenBank/DDBJ whole genome shotgun (WGS) entry which is preliminary data.</text>
</comment>
<dbReference type="RefSeq" id="XP_007768176.1">
    <property type="nucleotide sequence ID" value="XM_007769986.1"/>
</dbReference>
<dbReference type="OrthoDB" id="3341102at2759"/>
<dbReference type="AlphaFoldDB" id="A0A5M3MQ02"/>
<protein>
    <recommendedName>
        <fullName evidence="3">DDE-1 domain-containing protein</fullName>
    </recommendedName>
</protein>
<sequence>FDQAQIVMLDTAANTFEIKGLRQISILGKEEKYAFMAVVGMSASGDVLLTHFVYQGATKCSVPAPSAPGKDKA</sequence>
<dbReference type="EMBL" id="JH711578">
    <property type="protein sequence ID" value="EIW81259.1"/>
    <property type="molecule type" value="Genomic_DNA"/>
</dbReference>
<feature type="non-terminal residue" evidence="1">
    <location>
        <position position="73"/>
    </location>
</feature>
<gene>
    <name evidence="1" type="ORF">CONPUDRAFT_24009</name>
</gene>
<reference evidence="2" key="1">
    <citation type="journal article" date="2012" name="Science">
        <title>The Paleozoic origin of enzymatic lignin decomposition reconstructed from 31 fungal genomes.</title>
        <authorList>
            <person name="Floudas D."/>
            <person name="Binder M."/>
            <person name="Riley R."/>
            <person name="Barry K."/>
            <person name="Blanchette R.A."/>
            <person name="Henrissat B."/>
            <person name="Martinez A.T."/>
            <person name="Otillar R."/>
            <person name="Spatafora J.W."/>
            <person name="Yadav J.S."/>
            <person name="Aerts A."/>
            <person name="Benoit I."/>
            <person name="Boyd A."/>
            <person name="Carlson A."/>
            <person name="Copeland A."/>
            <person name="Coutinho P.M."/>
            <person name="de Vries R.P."/>
            <person name="Ferreira P."/>
            <person name="Findley K."/>
            <person name="Foster B."/>
            <person name="Gaskell J."/>
            <person name="Glotzer D."/>
            <person name="Gorecki P."/>
            <person name="Heitman J."/>
            <person name="Hesse C."/>
            <person name="Hori C."/>
            <person name="Igarashi K."/>
            <person name="Jurgens J.A."/>
            <person name="Kallen N."/>
            <person name="Kersten P."/>
            <person name="Kohler A."/>
            <person name="Kuees U."/>
            <person name="Kumar T.K.A."/>
            <person name="Kuo A."/>
            <person name="LaButti K."/>
            <person name="Larrondo L.F."/>
            <person name="Lindquist E."/>
            <person name="Ling A."/>
            <person name="Lombard V."/>
            <person name="Lucas S."/>
            <person name="Lundell T."/>
            <person name="Martin R."/>
            <person name="McLaughlin D.J."/>
            <person name="Morgenstern I."/>
            <person name="Morin E."/>
            <person name="Murat C."/>
            <person name="Nagy L.G."/>
            <person name="Nolan M."/>
            <person name="Ohm R.A."/>
            <person name="Patyshakuliyeva A."/>
            <person name="Rokas A."/>
            <person name="Ruiz-Duenas F.J."/>
            <person name="Sabat G."/>
            <person name="Salamov A."/>
            <person name="Samejima M."/>
            <person name="Schmutz J."/>
            <person name="Slot J.C."/>
            <person name="St John F."/>
            <person name="Stenlid J."/>
            <person name="Sun H."/>
            <person name="Sun S."/>
            <person name="Syed K."/>
            <person name="Tsang A."/>
            <person name="Wiebenga A."/>
            <person name="Young D."/>
            <person name="Pisabarro A."/>
            <person name="Eastwood D.C."/>
            <person name="Martin F."/>
            <person name="Cullen D."/>
            <person name="Grigoriev I.V."/>
            <person name="Hibbett D.S."/>
        </authorList>
    </citation>
    <scope>NUCLEOTIDE SEQUENCE [LARGE SCALE GENOMIC DNA]</scope>
    <source>
        <strain evidence="2">RWD-64-598 SS2</strain>
    </source>
</reference>
<proteinExistence type="predicted"/>
<evidence type="ECO:0000313" key="1">
    <source>
        <dbReference type="EMBL" id="EIW81259.1"/>
    </source>
</evidence>
<dbReference type="KEGG" id="cput:CONPUDRAFT_24009"/>
<organism evidence="1 2">
    <name type="scientific">Coniophora puteana (strain RWD-64-598)</name>
    <name type="common">Brown rot fungus</name>
    <dbReference type="NCBI Taxonomy" id="741705"/>
    <lineage>
        <taxon>Eukaryota</taxon>
        <taxon>Fungi</taxon>
        <taxon>Dikarya</taxon>
        <taxon>Basidiomycota</taxon>
        <taxon>Agaricomycotina</taxon>
        <taxon>Agaricomycetes</taxon>
        <taxon>Agaricomycetidae</taxon>
        <taxon>Boletales</taxon>
        <taxon>Coniophorineae</taxon>
        <taxon>Coniophoraceae</taxon>
        <taxon>Coniophora</taxon>
    </lineage>
</organism>
<feature type="non-terminal residue" evidence="1">
    <location>
        <position position="1"/>
    </location>
</feature>
<evidence type="ECO:0008006" key="3">
    <source>
        <dbReference type="Google" id="ProtNLM"/>
    </source>
</evidence>
<dbReference type="Proteomes" id="UP000053558">
    <property type="component" value="Unassembled WGS sequence"/>
</dbReference>
<evidence type="ECO:0000313" key="2">
    <source>
        <dbReference type="Proteomes" id="UP000053558"/>
    </source>
</evidence>
<name>A0A5M3MQ02_CONPW</name>
<dbReference type="GeneID" id="19206569"/>